<dbReference type="Proteomes" id="UP001595617">
    <property type="component" value="Unassembled WGS sequence"/>
</dbReference>
<keyword evidence="9 15" id="KW-0460">Magnesium</keyword>
<evidence type="ECO:0000259" key="18">
    <source>
        <dbReference type="PROSITE" id="PS51198"/>
    </source>
</evidence>
<feature type="binding site" evidence="15">
    <location>
        <position position="1096"/>
    </location>
    <ligand>
        <name>Mg(2+)</name>
        <dbReference type="ChEBI" id="CHEBI:18420"/>
    </ligand>
</feature>
<name>A0ABV7ZZS1_9GAMM</name>
<dbReference type="SUPFAM" id="SSF52540">
    <property type="entry name" value="P-loop containing nucleoside triphosphate hydrolases"/>
    <property type="match status" value="1"/>
</dbReference>
<feature type="binding site" evidence="15">
    <location>
        <position position="965"/>
    </location>
    <ligand>
        <name>Mg(2+)</name>
        <dbReference type="ChEBI" id="CHEBI:18420"/>
    </ligand>
</feature>
<dbReference type="InterPro" id="IPR027417">
    <property type="entry name" value="P-loop_NTPase"/>
</dbReference>
<evidence type="ECO:0000256" key="12">
    <source>
        <dbReference type="ARBA" id="ARBA00023235"/>
    </source>
</evidence>
<evidence type="ECO:0000259" key="19">
    <source>
        <dbReference type="PROSITE" id="PS51217"/>
    </source>
</evidence>
<feature type="region of interest" description="DNA-binding and helicase activity, interacts with RecC" evidence="15">
    <location>
        <begin position="1"/>
        <end position="879"/>
    </location>
</feature>
<dbReference type="EC" id="3.1.11.5" evidence="15"/>
<evidence type="ECO:0000256" key="9">
    <source>
        <dbReference type="ARBA" id="ARBA00022842"/>
    </source>
</evidence>
<comment type="catalytic activity">
    <reaction evidence="14 15">
        <text>ATP + H2O = ADP + phosphate + H(+)</text>
        <dbReference type="Rhea" id="RHEA:13065"/>
        <dbReference type="ChEBI" id="CHEBI:15377"/>
        <dbReference type="ChEBI" id="CHEBI:15378"/>
        <dbReference type="ChEBI" id="CHEBI:30616"/>
        <dbReference type="ChEBI" id="CHEBI:43474"/>
        <dbReference type="ChEBI" id="CHEBI:456216"/>
        <dbReference type="EC" id="5.6.2.4"/>
    </reaction>
</comment>
<accession>A0ABV7ZZS1</accession>
<evidence type="ECO:0000256" key="3">
    <source>
        <dbReference type="ARBA" id="ARBA00022741"/>
    </source>
</evidence>
<keyword evidence="21" id="KW-1185">Reference proteome</keyword>
<dbReference type="SUPFAM" id="SSF52980">
    <property type="entry name" value="Restriction endonuclease-like"/>
    <property type="match status" value="1"/>
</dbReference>
<evidence type="ECO:0000256" key="10">
    <source>
        <dbReference type="ARBA" id="ARBA00023125"/>
    </source>
</evidence>
<keyword evidence="7 15" id="KW-0269">Exonuclease</keyword>
<keyword evidence="2 15" id="KW-0479">Metal-binding</keyword>
<evidence type="ECO:0000256" key="13">
    <source>
        <dbReference type="ARBA" id="ARBA00034617"/>
    </source>
</evidence>
<dbReference type="PANTHER" id="PTHR11070:SF23">
    <property type="entry name" value="RECBCD ENZYME SUBUNIT RECB"/>
    <property type="match status" value="1"/>
</dbReference>
<dbReference type="Gene3D" id="3.40.50.300">
    <property type="entry name" value="P-loop containing nucleotide triphosphate hydrolases"/>
    <property type="match status" value="2"/>
</dbReference>
<evidence type="ECO:0000256" key="16">
    <source>
        <dbReference type="PROSITE-ProRule" id="PRU00560"/>
    </source>
</evidence>
<dbReference type="Gene3D" id="1.10.3170.10">
    <property type="entry name" value="Recbcd, chain B, domain 2"/>
    <property type="match status" value="1"/>
</dbReference>
<dbReference type="PROSITE" id="PS51217">
    <property type="entry name" value="UVRD_HELICASE_CTER"/>
    <property type="match status" value="1"/>
</dbReference>
<dbReference type="CDD" id="cd22352">
    <property type="entry name" value="RecB_C-like"/>
    <property type="match status" value="1"/>
</dbReference>
<evidence type="ECO:0000313" key="20">
    <source>
        <dbReference type="EMBL" id="MFC3852652.1"/>
    </source>
</evidence>
<keyword evidence="11 15" id="KW-0234">DNA repair</keyword>
<comment type="subunit">
    <text evidence="15">Heterotrimer of RecB, RecC and RecD. All subunits contribute to DNA-binding. Interacts with RecA.</text>
</comment>
<evidence type="ECO:0000256" key="2">
    <source>
        <dbReference type="ARBA" id="ARBA00022723"/>
    </source>
</evidence>
<feature type="domain" description="UvrD-like helicase ATP-binding" evidence="18">
    <location>
        <begin position="3"/>
        <end position="424"/>
    </location>
</feature>
<evidence type="ECO:0000256" key="14">
    <source>
        <dbReference type="ARBA" id="ARBA00048988"/>
    </source>
</evidence>
<evidence type="ECO:0000256" key="17">
    <source>
        <dbReference type="SAM" id="MobiDB-lite"/>
    </source>
</evidence>
<dbReference type="Pfam" id="PF00580">
    <property type="entry name" value="UvrD-helicase"/>
    <property type="match status" value="1"/>
</dbReference>
<dbReference type="InterPro" id="IPR004586">
    <property type="entry name" value="RecB"/>
</dbReference>
<proteinExistence type="inferred from homology"/>
<dbReference type="InterPro" id="IPR000212">
    <property type="entry name" value="DNA_helicase_UvrD/REP"/>
</dbReference>
<evidence type="ECO:0000256" key="15">
    <source>
        <dbReference type="HAMAP-Rule" id="MF_01485"/>
    </source>
</evidence>
<gene>
    <name evidence="15 20" type="primary">recB</name>
    <name evidence="20" type="ORF">ACFOOG_07390</name>
</gene>
<feature type="binding site" evidence="16">
    <location>
        <begin position="24"/>
        <end position="31"/>
    </location>
    <ligand>
        <name>ATP</name>
        <dbReference type="ChEBI" id="CHEBI:30616"/>
    </ligand>
</feature>
<organism evidence="20 21">
    <name type="scientific">Saccharospirillum mangrovi</name>
    <dbReference type="NCBI Taxonomy" id="2161747"/>
    <lineage>
        <taxon>Bacteria</taxon>
        <taxon>Pseudomonadati</taxon>
        <taxon>Pseudomonadota</taxon>
        <taxon>Gammaproteobacteria</taxon>
        <taxon>Oceanospirillales</taxon>
        <taxon>Saccharospirillaceae</taxon>
        <taxon>Saccharospirillum</taxon>
    </lineage>
</organism>
<comment type="catalytic activity">
    <reaction evidence="13 15">
        <text>Couples ATP hydrolysis with the unwinding of duplex DNA by translocating in the 3'-5' direction.</text>
        <dbReference type="EC" id="5.6.2.4"/>
    </reaction>
</comment>
<keyword evidence="3 15" id="KW-0547">Nucleotide-binding</keyword>
<feature type="active site" description="For nuclease activity" evidence="15">
    <location>
        <position position="1096"/>
    </location>
</feature>
<dbReference type="PROSITE" id="PS51198">
    <property type="entry name" value="UVRD_HELICASE_ATP_BIND"/>
    <property type="match status" value="1"/>
</dbReference>
<dbReference type="HAMAP" id="MF_01485">
    <property type="entry name" value="RecB"/>
    <property type="match status" value="1"/>
</dbReference>
<evidence type="ECO:0000313" key="21">
    <source>
        <dbReference type="Proteomes" id="UP001595617"/>
    </source>
</evidence>
<dbReference type="InterPro" id="IPR014016">
    <property type="entry name" value="UvrD-like_ATP-bd"/>
</dbReference>
<dbReference type="RefSeq" id="WP_380695064.1">
    <property type="nucleotide sequence ID" value="NZ_JBHRYR010000003.1"/>
</dbReference>
<sequence length="1194" mass="134319">MMKQSMQPLVVESIALTGRHLIEASAGTGKTYSITRLYARLLLERKLSVQQILVVTFTRAATEELRGRIGDYLRELQQTWTNTQRDPLVQALRQRLNDQEVQARLHDALLHLDEAAIYTIHGYCKRVLTQQAFASGMPFDVTMEADTTELAVQTIADCFRRLTVEPERYRLLTRRYPTPEAFYRAFGRLMTSDAPILTDSVQALTEQKAQVAAQISQNTDFLREQLVTNRKKQSEIDLRAHELATLQDWLAAPLDEPMPKAVNDFINGNRYRGRTDIQAVLNPVKDLKSLAQDAAQAAEFEALGGLLHQLRDDFRQAKAAQRVLDFNDLIRQLYSALQGDQGDALAAALGASFPAALVDEFQDTDPQQYAIFDRVYQDAEHTLFMIGDPKQAIYSFRGGDVFAYLAAARSADYRWNLATNYRSSAAMVNGYNPLFSMPATPDNPLETAPSPFGPGIDYLPVAFGGENSKAFKHPLSDPAARAALQFVHFPASLADGEASTMTAEFRLTMARWCATEIQRLLNSGVKRGETPLEARDIALLVRSSGEAEIVQQALRECGLAAVYLSARDNVLLSAEAMQMEQALSGILHAEDDRWLLRALVSPLLGRSPAHLLLLQQDESAWEEERQALLKWREQWQRQGFIAMAMALVHERFRPPAQRRERALTNMLHLIELLQQASVQAREPRQLLEWLRLQQASEVARPEAELRLESDANLIRILTQHSAKGLEYPVVFVPFSTYAGKPRSPIVQAFHDDNEQMVWYLGTAASVKARALEEENAERARLLYVAITRAEQRCYLCMAPFAHPERSALGLLSGTGAGTEADPWPTMVQQLKEHQLQPSAIGARATNSGNNGSAEEPASIGLEVASSDIPVIVPKMDSLDDNSAEVSVFNSQIDRSWGLHSFSALARQLTQRRVGYTGLSQRDRDAEDALSESLDATSGNARPMGSESVPVRFALPKGARAGNFLHDVLEHLNFTDPNWTAVTERAQTHFGHFFASPERSEALQTWLLDVLATPLNANGLALQQLDYGATLRETEFYFPLVGSQNRALMRLLRTYRSGGNREAEQLWADMPMRRLEGMMHGYIDLIFEHNGQYFVCDYKSTWLGERWEHYHPVALHENIQRHWYDLQYLIYTLALHRYLAQRLPDYRPERHLGGVYYLYLRGMSTEAPGSGVYFTRPDESMIEALDALMHGEEVV</sequence>
<evidence type="ECO:0000256" key="11">
    <source>
        <dbReference type="ARBA" id="ARBA00023204"/>
    </source>
</evidence>
<dbReference type="NCBIfam" id="TIGR00609">
    <property type="entry name" value="recB"/>
    <property type="match status" value="1"/>
</dbReference>
<comment type="domain">
    <text evidence="15">The N-terminal DNA-binding domain is a ssDNA-dependent ATPase and has ATP-dependent 3'-5' helicase function. This domain interacts with RecC.</text>
</comment>
<evidence type="ECO:0000256" key="1">
    <source>
        <dbReference type="ARBA" id="ARBA00022722"/>
    </source>
</evidence>
<dbReference type="GO" id="GO:0008854">
    <property type="term" value="F:exodeoxyribonuclease V activity"/>
    <property type="evidence" value="ECO:0007669"/>
    <property type="project" value="UniProtKB-EC"/>
</dbReference>
<keyword evidence="10 15" id="KW-0238">DNA-binding</keyword>
<dbReference type="InterPro" id="IPR011604">
    <property type="entry name" value="PDDEXK-like_dom_sf"/>
</dbReference>
<comment type="function">
    <text evidence="15">A helicase/nuclease that prepares dsDNA breaks (DSB) for recombinational DNA repair. Binds to DSBs and unwinds DNA via a highly rapid and processive ATP-dependent bidirectional helicase activity. Unwinds dsDNA until it encounters a Chi (crossover hotspot instigator) sequence from the 3' direction. Cuts ssDNA a few nucleotides 3' to the Chi site. The properties and activities of the enzyme are changed at Chi. The Chi-altered holoenzyme produces a long 3'-ssDNA overhang and facilitates RecA-binding to the ssDNA for homologous DNA recombination and repair. Holoenzyme degrades any linearized DNA that is unable to undergo homologous recombination. In the holoenzyme this subunit contributes ATPase, 3'-5' helicase, exonuclease activity and loads RecA onto ssDNA.</text>
</comment>
<comment type="cofactor">
    <cofactor evidence="15">
        <name>Mg(2+)</name>
        <dbReference type="ChEBI" id="CHEBI:18420"/>
    </cofactor>
    <text evidence="15">Binds 1 Mg(2+) ion per subunit.</text>
</comment>
<keyword evidence="1 15" id="KW-0540">Nuclease</keyword>
<reference evidence="21" key="1">
    <citation type="journal article" date="2019" name="Int. J. Syst. Evol. Microbiol.">
        <title>The Global Catalogue of Microorganisms (GCM) 10K type strain sequencing project: providing services to taxonomists for standard genome sequencing and annotation.</title>
        <authorList>
            <consortium name="The Broad Institute Genomics Platform"/>
            <consortium name="The Broad Institute Genome Sequencing Center for Infectious Disease"/>
            <person name="Wu L."/>
            <person name="Ma J."/>
        </authorList>
    </citation>
    <scope>NUCLEOTIDE SEQUENCE [LARGE SCALE GENOMIC DNA]</scope>
    <source>
        <strain evidence="21">IBRC 10765</strain>
    </source>
</reference>
<dbReference type="Pfam" id="PF13361">
    <property type="entry name" value="UvrD_C"/>
    <property type="match status" value="1"/>
</dbReference>
<dbReference type="InterPro" id="IPR038726">
    <property type="entry name" value="PDDEXK_AddAB-type"/>
</dbReference>
<keyword evidence="12 15" id="KW-0413">Isomerase</keyword>
<feature type="region of interest" description="Nuclease activity, interacts with RecD and RecA" evidence="15">
    <location>
        <begin position="895"/>
        <end position="1194"/>
    </location>
</feature>
<evidence type="ECO:0000256" key="5">
    <source>
        <dbReference type="ARBA" id="ARBA00022801"/>
    </source>
</evidence>
<keyword evidence="4 15" id="KW-0227">DNA damage</keyword>
<dbReference type="InterPro" id="IPR011335">
    <property type="entry name" value="Restrct_endonuc-II-like"/>
</dbReference>
<dbReference type="EC" id="5.6.2.4" evidence="15"/>
<comment type="caution">
    <text evidence="20">The sequence shown here is derived from an EMBL/GenBank/DDBJ whole genome shotgun (WGS) entry which is preliminary data.</text>
</comment>
<comment type="domain">
    <text evidence="15">The C-terminal domain has nuclease activity and interacts with RecD. It interacts with RecA, facilitating its loading onto ssDNA.</text>
</comment>
<evidence type="ECO:0000256" key="7">
    <source>
        <dbReference type="ARBA" id="ARBA00022839"/>
    </source>
</evidence>
<evidence type="ECO:0000256" key="4">
    <source>
        <dbReference type="ARBA" id="ARBA00022763"/>
    </source>
</evidence>
<evidence type="ECO:0000256" key="8">
    <source>
        <dbReference type="ARBA" id="ARBA00022840"/>
    </source>
</evidence>
<feature type="domain" description="UvrD-like helicase C-terminal" evidence="19">
    <location>
        <begin position="454"/>
        <end position="724"/>
    </location>
</feature>
<comment type="catalytic activity">
    <reaction evidence="15">
        <text>Exonucleolytic cleavage (in the presence of ATP) in either 5'- to 3'- or 3'- to 5'-direction to yield 5'-phosphooligonucleotides.</text>
        <dbReference type="EC" id="3.1.11.5"/>
    </reaction>
</comment>
<comment type="miscellaneous">
    <text evidence="15">In the RecBCD complex, RecB has a slow 3'-5' helicase, an exonuclease activity and loads RecA onto ssDNA, RecD has a fast 5'-3' helicase activity, while RecC stimulates the ATPase and processivity of the RecB helicase and contributes to recognition of the Chi site.</text>
</comment>
<dbReference type="Gene3D" id="1.10.486.10">
    <property type="entry name" value="PCRA, domain 4"/>
    <property type="match status" value="1"/>
</dbReference>
<keyword evidence="5 15" id="KW-0378">Hydrolase</keyword>
<keyword evidence="6 15" id="KW-0347">Helicase</keyword>
<feature type="binding site" evidence="15">
    <location>
        <position position="1083"/>
    </location>
    <ligand>
        <name>Mg(2+)</name>
        <dbReference type="ChEBI" id="CHEBI:18420"/>
    </ligand>
</feature>
<dbReference type="InterPro" id="IPR014017">
    <property type="entry name" value="DNA_helicase_UvrD-like_C"/>
</dbReference>
<dbReference type="PANTHER" id="PTHR11070">
    <property type="entry name" value="UVRD / RECB / PCRA DNA HELICASE FAMILY MEMBER"/>
    <property type="match status" value="1"/>
</dbReference>
<keyword evidence="8 15" id="KW-0067">ATP-binding</keyword>
<protein>
    <recommendedName>
        <fullName evidence="15">RecBCD enzyme subunit RecB</fullName>
        <ecNumber evidence="15">3.1.11.5</ecNumber>
        <ecNumber evidence="15">5.6.2.4</ecNumber>
    </recommendedName>
    <alternativeName>
        <fullName evidence="15">DNA 3'-5' helicase subunit RecB</fullName>
    </alternativeName>
    <alternativeName>
        <fullName evidence="15">Exonuclease V subunit RecB</fullName>
        <shortName evidence="15">ExoV subunit RecB</shortName>
    </alternativeName>
    <alternativeName>
        <fullName evidence="15">Helicase/nuclease RecBCD subunit RecB</fullName>
    </alternativeName>
</protein>
<dbReference type="Pfam" id="PF12705">
    <property type="entry name" value="PDDEXK_1"/>
    <property type="match status" value="1"/>
</dbReference>
<comment type="similarity">
    <text evidence="15">Belongs to the helicase family. UvrD subfamily.</text>
</comment>
<evidence type="ECO:0000256" key="6">
    <source>
        <dbReference type="ARBA" id="ARBA00022806"/>
    </source>
</evidence>
<dbReference type="Gene3D" id="3.90.320.10">
    <property type="match status" value="1"/>
</dbReference>
<dbReference type="EMBL" id="JBHRYR010000003">
    <property type="protein sequence ID" value="MFC3852652.1"/>
    <property type="molecule type" value="Genomic_DNA"/>
</dbReference>
<feature type="region of interest" description="Disordered" evidence="17">
    <location>
        <begin position="917"/>
        <end position="946"/>
    </location>
</feature>